<dbReference type="Gene3D" id="3.40.1350.10">
    <property type="match status" value="1"/>
</dbReference>
<keyword evidence="2" id="KW-0472">Membrane</keyword>
<dbReference type="SUPFAM" id="SSF52980">
    <property type="entry name" value="Restriction endonuclease-like"/>
    <property type="match status" value="1"/>
</dbReference>
<organism evidence="4 5">
    <name type="scientific">Lacticaseibacillus mingshuiensis</name>
    <dbReference type="NCBI Taxonomy" id="2799574"/>
    <lineage>
        <taxon>Bacteria</taxon>
        <taxon>Bacillati</taxon>
        <taxon>Bacillota</taxon>
        <taxon>Bacilli</taxon>
        <taxon>Lactobacillales</taxon>
        <taxon>Lactobacillaceae</taxon>
        <taxon>Lacticaseibacillus</taxon>
    </lineage>
</organism>
<keyword evidence="2" id="KW-1133">Transmembrane helix</keyword>
<accession>A0ABW4CGL9</accession>
<keyword evidence="1" id="KW-0378">Hydrolase</keyword>
<keyword evidence="2" id="KW-0812">Transmembrane</keyword>
<dbReference type="InterPro" id="IPR011335">
    <property type="entry name" value="Restrct_endonuc-II-like"/>
</dbReference>
<dbReference type="PANTHER" id="PTHR30015">
    <property type="entry name" value="MRR RESTRICTION SYSTEM PROTEIN"/>
    <property type="match status" value="1"/>
</dbReference>
<evidence type="ECO:0000313" key="4">
    <source>
        <dbReference type="EMBL" id="MFD1429452.1"/>
    </source>
</evidence>
<dbReference type="PANTHER" id="PTHR30015:SF6">
    <property type="entry name" value="SLL1429 PROTEIN"/>
    <property type="match status" value="1"/>
</dbReference>
<reference evidence="5" key="1">
    <citation type="journal article" date="2019" name="Int. J. Syst. Evol. Microbiol.">
        <title>The Global Catalogue of Microorganisms (GCM) 10K type strain sequencing project: providing services to taxonomists for standard genome sequencing and annotation.</title>
        <authorList>
            <consortium name="The Broad Institute Genomics Platform"/>
            <consortium name="The Broad Institute Genome Sequencing Center for Infectious Disease"/>
            <person name="Wu L."/>
            <person name="Ma J."/>
        </authorList>
    </citation>
    <scope>NUCLEOTIDE SEQUENCE [LARGE SCALE GENOMIC DNA]</scope>
    <source>
        <strain evidence="5">CCM 8980</strain>
    </source>
</reference>
<dbReference type="InterPro" id="IPR052906">
    <property type="entry name" value="Type_IV_Methyl-Rstrct_Enzyme"/>
</dbReference>
<evidence type="ECO:0000313" key="5">
    <source>
        <dbReference type="Proteomes" id="UP001597196"/>
    </source>
</evidence>
<feature type="domain" description="Restriction endonuclease type IV Mrr" evidence="3">
    <location>
        <begin position="73"/>
        <end position="183"/>
    </location>
</feature>
<comment type="caution">
    <text evidence="4">The sequence shown here is derived from an EMBL/GenBank/DDBJ whole genome shotgun (WGS) entry which is preliminary data.</text>
</comment>
<dbReference type="EMBL" id="JBHTOC010000005">
    <property type="protein sequence ID" value="MFD1429452.1"/>
    <property type="molecule type" value="Genomic_DNA"/>
</dbReference>
<evidence type="ECO:0000259" key="3">
    <source>
        <dbReference type="Pfam" id="PF04471"/>
    </source>
</evidence>
<dbReference type="GO" id="GO:0004519">
    <property type="term" value="F:endonuclease activity"/>
    <property type="evidence" value="ECO:0007669"/>
    <property type="project" value="UniProtKB-KW"/>
</dbReference>
<dbReference type="InterPro" id="IPR007560">
    <property type="entry name" value="Restrct_endonuc_IV_Mrr"/>
</dbReference>
<dbReference type="Pfam" id="PF04471">
    <property type="entry name" value="Mrr_cat"/>
    <property type="match status" value="1"/>
</dbReference>
<keyword evidence="4" id="KW-0255">Endonuclease</keyword>
<name>A0ABW4CGL9_9LACO</name>
<dbReference type="RefSeq" id="WP_373300908.1">
    <property type="nucleotide sequence ID" value="NZ_BOLQ01000009.1"/>
</dbReference>
<dbReference type="Proteomes" id="UP001597196">
    <property type="component" value="Unassembled WGS sequence"/>
</dbReference>
<proteinExistence type="predicted"/>
<feature type="transmembrane region" description="Helical" evidence="2">
    <location>
        <begin position="42"/>
        <end position="59"/>
    </location>
</feature>
<evidence type="ECO:0000256" key="1">
    <source>
        <dbReference type="ARBA" id="ARBA00022801"/>
    </source>
</evidence>
<keyword evidence="5" id="KW-1185">Reference proteome</keyword>
<dbReference type="InterPro" id="IPR011856">
    <property type="entry name" value="tRNA_endonuc-like_dom_sf"/>
</dbReference>
<evidence type="ECO:0000256" key="2">
    <source>
        <dbReference type="SAM" id="Phobius"/>
    </source>
</evidence>
<keyword evidence="4" id="KW-0540">Nuclease</keyword>
<protein>
    <submittedName>
        <fullName evidence="4">Restriction endonuclease</fullName>
    </submittedName>
</protein>
<gene>
    <name evidence="4" type="ORF">ACFQ4P_04205</name>
</gene>
<sequence>MLHRLMRKCYGLLTAAFILALVYAFGGRTWLPRTVKPVLDPASFAAISGWVVVNALLFYRHHFRFRDLQLEQIDTMEGPVFEEFCAYLLKRNGFKHIQVTKQSGDQGIDVIGTKKKAQVGFQCKRYEGVVGNKAVQEAWAGQSFYKLDQAAVITNSEFSDSAQQLAEELGVMLIDRKQLKRLMRRLPN</sequence>